<evidence type="ECO:0000313" key="2">
    <source>
        <dbReference type="EMBL" id="RWZ46591.1"/>
    </source>
</evidence>
<dbReference type="Pfam" id="PF11209">
    <property type="entry name" value="LmeA"/>
    <property type="match status" value="1"/>
</dbReference>
<dbReference type="OrthoDB" id="5116168at2"/>
<comment type="caution">
    <text evidence="2">The sequence shown here is derived from an EMBL/GenBank/DDBJ whole genome shotgun (WGS) entry which is preliminary data.</text>
</comment>
<keyword evidence="3" id="KW-1185">Reference proteome</keyword>
<dbReference type="AlphaFoldDB" id="A0A3S4DDN5"/>
<sequence>MTDDFFVARPVEKNPSRGRRWVIGLVVAIILIVLGVIALFAGDSIARAIAEDVVKSQVEQRLPENVEADVDVSIEGDWVIAQLVSGRLDNVVMSDENAVLDGVPVGIRIDATDVPTDVKQTVGHVDATATLDAAALNAFLTLPAGDPDLSLGDGTLAYENSSAFLGIPFSYLLSVTPQAAGTSLILTPESAELTTDLGSVDVAPVIERLVGDAPVTVCVAEYLPEGAQLTALAVAPEAADLTISMSDVELSGALLESRGSCG</sequence>
<name>A0A3S4DDN5_9MICO</name>
<feature type="transmembrane region" description="Helical" evidence="1">
    <location>
        <begin position="21"/>
        <end position="41"/>
    </location>
</feature>
<keyword evidence="1" id="KW-0472">Membrane</keyword>
<gene>
    <name evidence="2" type="ORF">ELQ90_14205</name>
</gene>
<protein>
    <submittedName>
        <fullName evidence="2">DUF2993 domain-containing protein</fullName>
    </submittedName>
</protein>
<dbReference type="Proteomes" id="UP000288547">
    <property type="component" value="Unassembled WGS sequence"/>
</dbReference>
<evidence type="ECO:0000256" key="1">
    <source>
        <dbReference type="SAM" id="Phobius"/>
    </source>
</evidence>
<dbReference type="InterPro" id="IPR021373">
    <property type="entry name" value="DUF2993"/>
</dbReference>
<organism evidence="2 3">
    <name type="scientific">Labedella phragmitis</name>
    <dbReference type="NCBI Taxonomy" id="2498849"/>
    <lineage>
        <taxon>Bacteria</taxon>
        <taxon>Bacillati</taxon>
        <taxon>Actinomycetota</taxon>
        <taxon>Actinomycetes</taxon>
        <taxon>Micrococcales</taxon>
        <taxon>Microbacteriaceae</taxon>
        <taxon>Labedella</taxon>
    </lineage>
</organism>
<reference evidence="2 3" key="1">
    <citation type="submission" date="2018-12" db="EMBL/GenBank/DDBJ databases">
        <authorList>
            <person name="Li F."/>
        </authorList>
    </citation>
    <scope>NUCLEOTIDE SEQUENCE [LARGE SCALE GENOMIC DNA]</scope>
    <source>
        <strain evidence="2 3">11W25H-1</strain>
    </source>
</reference>
<proteinExistence type="predicted"/>
<dbReference type="RefSeq" id="WP_128495943.1">
    <property type="nucleotide sequence ID" value="NZ_RZNB01000006.1"/>
</dbReference>
<dbReference type="EMBL" id="RZNB01000006">
    <property type="protein sequence ID" value="RWZ46591.1"/>
    <property type="molecule type" value="Genomic_DNA"/>
</dbReference>
<keyword evidence="1" id="KW-0812">Transmembrane</keyword>
<accession>A0A3S4DDN5</accession>
<evidence type="ECO:0000313" key="3">
    <source>
        <dbReference type="Proteomes" id="UP000288547"/>
    </source>
</evidence>
<keyword evidence="1" id="KW-1133">Transmembrane helix</keyword>